<dbReference type="EMBL" id="MHQO01000059">
    <property type="protein sequence ID" value="OHA05161.1"/>
    <property type="molecule type" value="Genomic_DNA"/>
</dbReference>
<gene>
    <name evidence="1" type="ORF">A2934_04350</name>
</gene>
<evidence type="ECO:0000313" key="2">
    <source>
        <dbReference type="Proteomes" id="UP000177982"/>
    </source>
</evidence>
<proteinExistence type="predicted"/>
<dbReference type="InterPro" id="IPR014553">
    <property type="entry name" value="Aminopept"/>
</dbReference>
<organism evidence="1 2">
    <name type="scientific">Candidatus Sungbacteria bacterium RIFCSPLOWO2_01_FULL_47_10</name>
    <dbReference type="NCBI Taxonomy" id="1802276"/>
    <lineage>
        <taxon>Bacteria</taxon>
        <taxon>Candidatus Sungiibacteriota</taxon>
    </lineage>
</organism>
<comment type="caution">
    <text evidence="1">The sequence shown here is derived from an EMBL/GenBank/DDBJ whole genome shotgun (WGS) entry which is preliminary data.</text>
</comment>
<dbReference type="Pfam" id="PF10023">
    <property type="entry name" value="Aminopep"/>
    <property type="match status" value="1"/>
</dbReference>
<dbReference type="Proteomes" id="UP000177982">
    <property type="component" value="Unassembled WGS sequence"/>
</dbReference>
<reference evidence="1 2" key="1">
    <citation type="journal article" date="2016" name="Nat. Commun.">
        <title>Thousands of microbial genomes shed light on interconnected biogeochemical processes in an aquifer system.</title>
        <authorList>
            <person name="Anantharaman K."/>
            <person name="Brown C.T."/>
            <person name="Hug L.A."/>
            <person name="Sharon I."/>
            <person name="Castelle C.J."/>
            <person name="Probst A.J."/>
            <person name="Thomas B.C."/>
            <person name="Singh A."/>
            <person name="Wilkins M.J."/>
            <person name="Karaoz U."/>
            <person name="Brodie E.L."/>
            <person name="Williams K.H."/>
            <person name="Hubbard S.S."/>
            <person name="Banfield J.F."/>
        </authorList>
    </citation>
    <scope>NUCLEOTIDE SEQUENCE [LARGE SCALE GENOMIC DNA]</scope>
</reference>
<protein>
    <submittedName>
        <fullName evidence="1">Uncharacterized protein</fullName>
    </submittedName>
</protein>
<sequence>MGISVAEAEERVSFIKKVKEFGEKRIGLNFCGSFETYNPNPKYPYWLYVSDRDGVNNVLKHPYIGSMGNERMMVTMAKSFEVLGYDAYLFTAEAWGGGMCPILPRLIHAPPERQVYVVLHEGWHCTSWNFGRTHPYAFEEAAGIVIGAFGSMLFAKEYGDKNLEHSIERFISSGFGFYDWINASCRAIRDMYMSAAFDSVTEEDKEMMRKSIFARLWKESGQFREWVRPIARAHFSQPINNAFFVRYRNYSTYQKLMREAAIKLSGIDAIMDAFTHIPDKRTSAKKYFENIVSCI</sequence>
<evidence type="ECO:0000313" key="1">
    <source>
        <dbReference type="EMBL" id="OHA05161.1"/>
    </source>
</evidence>
<dbReference type="AlphaFoldDB" id="A0A1G2L315"/>
<name>A0A1G2L315_9BACT</name>
<accession>A0A1G2L315</accession>